<sequence>MTRFIDKEVIVNVGAVVQKVEDLCLDGFFGFDIIPKNSNEDKFNYEGNLRTDLDVIEWLYEYSKIGSVRRELDDKLYIYLNFINTILELININEYSLRWNYIPIEEAYRFWFKELTYNTISANGSNVLIDWSVSFKLINNEVTTPRNVNIEKMPRLDVLGIWICDKNDASDAEFVIFKDSIDEVLTNYTKEFDADKVKQFKECLFEENVKDSVFRLGNKDRKSWGNVIISNLVNSYVQCACLV</sequence>
<organism evidence="1 2">
    <name type="scientific">Rhizophagus irregularis</name>
    <dbReference type="NCBI Taxonomy" id="588596"/>
    <lineage>
        <taxon>Eukaryota</taxon>
        <taxon>Fungi</taxon>
        <taxon>Fungi incertae sedis</taxon>
        <taxon>Mucoromycota</taxon>
        <taxon>Glomeromycotina</taxon>
        <taxon>Glomeromycetes</taxon>
        <taxon>Glomerales</taxon>
        <taxon>Glomeraceae</taxon>
        <taxon>Rhizophagus</taxon>
    </lineage>
</organism>
<name>A0A2N0PTA9_9GLOM</name>
<dbReference type="AlphaFoldDB" id="A0A2N0PTA9"/>
<proteinExistence type="predicted"/>
<accession>A0A2N0PTA9</accession>
<reference evidence="1 2" key="2">
    <citation type="submission" date="2017-09" db="EMBL/GenBank/DDBJ databases">
        <title>Extensive intraspecific genome diversity in a model arbuscular mycorrhizal fungus.</title>
        <authorList>
            <person name="Chen E.C."/>
            <person name="Morin E."/>
            <person name="Beaudet D."/>
            <person name="Noel J."/>
            <person name="Ndikumana S."/>
            <person name="Charron P."/>
            <person name="St-Onge C."/>
            <person name="Giorgi J."/>
            <person name="Grigoriev I.V."/>
            <person name="Roux C."/>
            <person name="Martin F.M."/>
            <person name="Corradi N."/>
        </authorList>
    </citation>
    <scope>NUCLEOTIDE SEQUENCE [LARGE SCALE GENOMIC DNA]</scope>
    <source>
        <strain evidence="1 2">A5</strain>
    </source>
</reference>
<protein>
    <submittedName>
        <fullName evidence="1">Uncharacterized protein</fullName>
    </submittedName>
</protein>
<evidence type="ECO:0000313" key="1">
    <source>
        <dbReference type="EMBL" id="PKC10045.1"/>
    </source>
</evidence>
<evidence type="ECO:0000313" key="2">
    <source>
        <dbReference type="Proteomes" id="UP000232722"/>
    </source>
</evidence>
<dbReference type="VEuPathDB" id="FungiDB:FUN_017047"/>
<reference evidence="1 2" key="1">
    <citation type="submission" date="2016-04" db="EMBL/GenBank/DDBJ databases">
        <title>Genome analyses suggest a sexual origin of heterokaryosis in a supposedly ancient asexual fungus.</title>
        <authorList>
            <person name="Ropars J."/>
            <person name="Sedzielewska K."/>
            <person name="Noel J."/>
            <person name="Charron P."/>
            <person name="Farinelli L."/>
            <person name="Marton T."/>
            <person name="Kruger M."/>
            <person name="Pelin A."/>
            <person name="Brachmann A."/>
            <person name="Corradi N."/>
        </authorList>
    </citation>
    <scope>NUCLEOTIDE SEQUENCE [LARGE SCALE GENOMIC DNA]</scope>
    <source>
        <strain evidence="1 2">A5</strain>
    </source>
</reference>
<dbReference type="EMBL" id="LLXJ01000411">
    <property type="protein sequence ID" value="PKC10045.1"/>
    <property type="molecule type" value="Genomic_DNA"/>
</dbReference>
<dbReference type="VEuPathDB" id="FungiDB:RhiirA1_476148"/>
<comment type="caution">
    <text evidence="1">The sequence shown here is derived from an EMBL/GenBank/DDBJ whole genome shotgun (WGS) entry which is preliminary data.</text>
</comment>
<dbReference type="Proteomes" id="UP000232722">
    <property type="component" value="Unassembled WGS sequence"/>
</dbReference>
<gene>
    <name evidence="1" type="ORF">RhiirA5_414875</name>
</gene>